<proteinExistence type="predicted"/>
<evidence type="ECO:0000313" key="1">
    <source>
        <dbReference type="EMBL" id="KZT61893.1"/>
    </source>
</evidence>
<protein>
    <recommendedName>
        <fullName evidence="3">F-box domain-containing protein</fullName>
    </recommendedName>
</protein>
<dbReference type="STRING" id="1353952.A0A165JIU7"/>
<gene>
    <name evidence="1" type="ORF">CALCODRAFT_329144</name>
</gene>
<name>A0A165JIU7_9BASI</name>
<sequence length="254" mass="28397">MLVFSFTQVAVVRVDVGESATSFMHTGALDFFPDPYATTPQTPGITAVARLATKADPDFMRRTSNAALAVCPISRLHSIIPQIFPLEVWIRIAEYLKTLEDLKAMGYTSQHCRLAVAEVLRDVQLPYYRLLHPFNWTPPTSASQCEEAQDTLGLDLCDYIFVSLSSKGTDETRGKLELRHAAFLASGEHGLRIVHLADQELLWPLVRRLNIADSSIDVSSFATGTIGCSAYFSYPLGARIRRENLRKTERMIFL</sequence>
<organism evidence="1 2">
    <name type="scientific">Calocera cornea HHB12733</name>
    <dbReference type="NCBI Taxonomy" id="1353952"/>
    <lineage>
        <taxon>Eukaryota</taxon>
        <taxon>Fungi</taxon>
        <taxon>Dikarya</taxon>
        <taxon>Basidiomycota</taxon>
        <taxon>Agaricomycotina</taxon>
        <taxon>Dacrymycetes</taxon>
        <taxon>Dacrymycetales</taxon>
        <taxon>Dacrymycetaceae</taxon>
        <taxon>Calocera</taxon>
    </lineage>
</organism>
<accession>A0A165JIU7</accession>
<dbReference type="OrthoDB" id="3229878at2759"/>
<dbReference type="EMBL" id="KV423920">
    <property type="protein sequence ID" value="KZT61893.1"/>
    <property type="molecule type" value="Genomic_DNA"/>
</dbReference>
<evidence type="ECO:0008006" key="3">
    <source>
        <dbReference type="Google" id="ProtNLM"/>
    </source>
</evidence>
<reference evidence="1 2" key="1">
    <citation type="journal article" date="2016" name="Mol. Biol. Evol.">
        <title>Comparative Genomics of Early-Diverging Mushroom-Forming Fungi Provides Insights into the Origins of Lignocellulose Decay Capabilities.</title>
        <authorList>
            <person name="Nagy L.G."/>
            <person name="Riley R."/>
            <person name="Tritt A."/>
            <person name="Adam C."/>
            <person name="Daum C."/>
            <person name="Floudas D."/>
            <person name="Sun H."/>
            <person name="Yadav J.S."/>
            <person name="Pangilinan J."/>
            <person name="Larsson K.H."/>
            <person name="Matsuura K."/>
            <person name="Barry K."/>
            <person name="Labutti K."/>
            <person name="Kuo R."/>
            <person name="Ohm R.A."/>
            <person name="Bhattacharya S.S."/>
            <person name="Shirouzu T."/>
            <person name="Yoshinaga Y."/>
            <person name="Martin F.M."/>
            <person name="Grigoriev I.V."/>
            <person name="Hibbett D.S."/>
        </authorList>
    </citation>
    <scope>NUCLEOTIDE SEQUENCE [LARGE SCALE GENOMIC DNA]</scope>
    <source>
        <strain evidence="1 2">HHB12733</strain>
    </source>
</reference>
<dbReference type="AlphaFoldDB" id="A0A165JIU7"/>
<evidence type="ECO:0000313" key="2">
    <source>
        <dbReference type="Proteomes" id="UP000076842"/>
    </source>
</evidence>
<dbReference type="InParanoid" id="A0A165JIU7"/>
<dbReference type="Proteomes" id="UP000076842">
    <property type="component" value="Unassembled WGS sequence"/>
</dbReference>
<keyword evidence="2" id="KW-1185">Reference proteome</keyword>